<feature type="transmembrane region" description="Helical" evidence="7">
    <location>
        <begin position="285"/>
        <end position="310"/>
    </location>
</feature>
<comment type="subcellular location">
    <subcellularLocation>
        <location evidence="1">Cell inner membrane</location>
        <topology evidence="1">Multi-pass membrane protein</topology>
    </subcellularLocation>
</comment>
<evidence type="ECO:0000256" key="7">
    <source>
        <dbReference type="SAM" id="Phobius"/>
    </source>
</evidence>
<dbReference type="Proteomes" id="UP000634919">
    <property type="component" value="Unassembled WGS sequence"/>
</dbReference>
<feature type="transmembrane region" description="Helical" evidence="7">
    <location>
        <begin position="167"/>
        <end position="186"/>
    </location>
</feature>
<feature type="transmembrane region" description="Helical" evidence="7">
    <location>
        <begin position="192"/>
        <end position="218"/>
    </location>
</feature>
<name>A0ABR8SCL8_9BURK</name>
<feature type="transmembrane region" description="Helical" evidence="7">
    <location>
        <begin position="388"/>
        <end position="408"/>
    </location>
</feature>
<keyword evidence="9" id="KW-1185">Reference proteome</keyword>
<dbReference type="EMBL" id="JACSQK010000005">
    <property type="protein sequence ID" value="MBD7961218.1"/>
    <property type="molecule type" value="Genomic_DNA"/>
</dbReference>
<feature type="transmembrane region" description="Helical" evidence="7">
    <location>
        <begin position="134"/>
        <end position="155"/>
    </location>
</feature>
<feature type="transmembrane region" description="Helical" evidence="7">
    <location>
        <begin position="322"/>
        <end position="341"/>
    </location>
</feature>
<evidence type="ECO:0000313" key="9">
    <source>
        <dbReference type="Proteomes" id="UP000634919"/>
    </source>
</evidence>
<evidence type="ECO:0000256" key="2">
    <source>
        <dbReference type="ARBA" id="ARBA00022448"/>
    </source>
</evidence>
<evidence type="ECO:0000256" key="3">
    <source>
        <dbReference type="ARBA" id="ARBA00022475"/>
    </source>
</evidence>
<feature type="transmembrane region" description="Helical" evidence="7">
    <location>
        <begin position="96"/>
        <end position="114"/>
    </location>
</feature>
<feature type="transmembrane region" description="Helical" evidence="7">
    <location>
        <begin position="57"/>
        <end position="76"/>
    </location>
</feature>
<evidence type="ECO:0000256" key="1">
    <source>
        <dbReference type="ARBA" id="ARBA00004429"/>
    </source>
</evidence>
<proteinExistence type="predicted"/>
<keyword evidence="2" id="KW-0813">Transport</keyword>
<dbReference type="PANTHER" id="PTHR43549">
    <property type="entry name" value="MULTIDRUG RESISTANCE PROTEIN YPNP-RELATED"/>
    <property type="match status" value="1"/>
</dbReference>
<dbReference type="PIRSF" id="PIRSF006603">
    <property type="entry name" value="DinF"/>
    <property type="match status" value="1"/>
</dbReference>
<organism evidence="8 9">
    <name type="scientific">Comamonas avium</name>
    <dbReference type="NCBI Taxonomy" id="2762231"/>
    <lineage>
        <taxon>Bacteria</taxon>
        <taxon>Pseudomonadati</taxon>
        <taxon>Pseudomonadota</taxon>
        <taxon>Betaproteobacteria</taxon>
        <taxon>Burkholderiales</taxon>
        <taxon>Comamonadaceae</taxon>
        <taxon>Comamonas</taxon>
    </lineage>
</organism>
<keyword evidence="4 7" id="KW-0812">Transmembrane</keyword>
<feature type="transmembrane region" description="Helical" evidence="7">
    <location>
        <begin position="420"/>
        <end position="440"/>
    </location>
</feature>
<reference evidence="8 9" key="1">
    <citation type="submission" date="2020-08" db="EMBL/GenBank/DDBJ databases">
        <title>A Genomic Blueprint of the Chicken Gut Microbiome.</title>
        <authorList>
            <person name="Gilroy R."/>
            <person name="Ravi A."/>
            <person name="Getino M."/>
            <person name="Pursley I."/>
            <person name="Horton D.L."/>
            <person name="Alikhan N.-F."/>
            <person name="Baker D."/>
            <person name="Gharbi K."/>
            <person name="Hall N."/>
            <person name="Watson M."/>
            <person name="Adriaenssens E.M."/>
            <person name="Foster-Nyarko E."/>
            <person name="Jarju S."/>
            <person name="Secka A."/>
            <person name="Antonio M."/>
            <person name="Oren A."/>
            <person name="Chaudhuri R."/>
            <person name="La Ragione R.M."/>
            <person name="Hildebrand F."/>
            <person name="Pallen M.J."/>
        </authorList>
    </citation>
    <scope>NUCLEOTIDE SEQUENCE [LARGE SCALE GENOMIC DNA]</scope>
    <source>
        <strain evidence="8 9">Sa2CVA6</strain>
    </source>
</reference>
<dbReference type="InterPro" id="IPR002528">
    <property type="entry name" value="MATE_fam"/>
</dbReference>
<evidence type="ECO:0000256" key="5">
    <source>
        <dbReference type="ARBA" id="ARBA00022989"/>
    </source>
</evidence>
<keyword evidence="3" id="KW-1003">Cell membrane</keyword>
<dbReference type="InterPro" id="IPR048279">
    <property type="entry name" value="MdtK-like"/>
</dbReference>
<accession>A0ABR8SCL8</accession>
<dbReference type="Pfam" id="PF01554">
    <property type="entry name" value="MatE"/>
    <property type="match status" value="2"/>
</dbReference>
<dbReference type="CDD" id="cd13138">
    <property type="entry name" value="MATE_yoeA_like"/>
    <property type="match status" value="1"/>
</dbReference>
<keyword evidence="5 7" id="KW-1133">Transmembrane helix</keyword>
<dbReference type="PANTHER" id="PTHR43549:SF3">
    <property type="entry name" value="MULTIDRUG RESISTANCE PROTEIN YPNP-RELATED"/>
    <property type="match status" value="1"/>
</dbReference>
<gene>
    <name evidence="8" type="ORF">H9646_12045</name>
</gene>
<comment type="caution">
    <text evidence="8">The sequence shown here is derived from an EMBL/GenBank/DDBJ whole genome shotgun (WGS) entry which is preliminary data.</text>
</comment>
<dbReference type="InterPro" id="IPR052031">
    <property type="entry name" value="Membrane_Transporter-Flippase"/>
</dbReference>
<evidence type="ECO:0000256" key="4">
    <source>
        <dbReference type="ARBA" id="ARBA00022692"/>
    </source>
</evidence>
<evidence type="ECO:0000256" key="6">
    <source>
        <dbReference type="ARBA" id="ARBA00023136"/>
    </source>
</evidence>
<evidence type="ECO:0000313" key="8">
    <source>
        <dbReference type="EMBL" id="MBD7961218.1"/>
    </source>
</evidence>
<feature type="transmembrane region" description="Helical" evidence="7">
    <location>
        <begin position="361"/>
        <end position="381"/>
    </location>
</feature>
<protein>
    <submittedName>
        <fullName evidence="8">MATE family efflux transporter</fullName>
    </submittedName>
</protein>
<sequence length="458" mass="48511">MHRPLTHGPTGRALLRFAMPLWGGYVLQSLNTSVNAFWIGRHLGEAALSAAVHANNLLFMLIALVFGISQATNLLVAQAVGAGQWRLARRTTGTSAGLFLAVSLLMATLGWPLAAPLLRAMGADAATATLAVDYLQVLFLALPPMLLLIFVAAVLRGTGDSRTPFIALLAVAAGDAALNPLLIFGAGPIPAWGIAGSALATLVANSLGLLGLLTWLRWRRVPLWIGWRQRHYLRPAPALVRCLLTKGLPMGLQMLVVSLSLVLMLSLVNAHGAQTSAAYSAALQLWTYVQMPAIAVASACTTMAAQSIGAGQWARVAHTARAGVACHLLLTGICIALALTFERQVLALFLPEGSAALEPALDINRIVLGSFALLGISNVLAGVVRSTGAVLVPLAILAAALWGVRLPLAWGLQPLWGLNALWWSFPLSAVMSLLMLLIYYRWGGWRQARLLNNGCLPS</sequence>
<keyword evidence="6 7" id="KW-0472">Membrane</keyword>
<feature type="transmembrane region" description="Helical" evidence="7">
    <location>
        <begin position="238"/>
        <end position="265"/>
    </location>
</feature>
<dbReference type="RefSeq" id="WP_191723600.1">
    <property type="nucleotide sequence ID" value="NZ_JACSQK010000005.1"/>
</dbReference>
<dbReference type="NCBIfam" id="TIGR00797">
    <property type="entry name" value="matE"/>
    <property type="match status" value="1"/>
</dbReference>